<accession>A0ABX8SKA1</accession>
<dbReference type="EMBL" id="CP079216">
    <property type="protein sequence ID" value="QXT63710.1"/>
    <property type="molecule type" value="Genomic_DNA"/>
</dbReference>
<dbReference type="Proteomes" id="UP000824504">
    <property type="component" value="Chromosome"/>
</dbReference>
<organism evidence="1 2">
    <name type="scientific">Tessaracoccus palaemonis</name>
    <dbReference type="NCBI Taxonomy" id="2829499"/>
    <lineage>
        <taxon>Bacteria</taxon>
        <taxon>Bacillati</taxon>
        <taxon>Actinomycetota</taxon>
        <taxon>Actinomycetes</taxon>
        <taxon>Propionibacteriales</taxon>
        <taxon>Propionibacteriaceae</taxon>
        <taxon>Tessaracoccus</taxon>
    </lineage>
</organism>
<reference evidence="1 2" key="1">
    <citation type="submission" date="2021-07" db="EMBL/GenBank/DDBJ databases">
        <title>complete genome sequencing of Tessaracoccus sp.J1M15.</title>
        <authorList>
            <person name="Bae J.-W."/>
            <person name="Kim D.-y."/>
        </authorList>
    </citation>
    <scope>NUCLEOTIDE SEQUENCE [LARGE SCALE GENOMIC DNA]</scope>
    <source>
        <strain evidence="1 2">J1M15</strain>
    </source>
</reference>
<proteinExistence type="predicted"/>
<evidence type="ECO:0000313" key="1">
    <source>
        <dbReference type="EMBL" id="QXT63710.1"/>
    </source>
</evidence>
<dbReference type="InterPro" id="IPR018561">
    <property type="entry name" value="AosR"/>
</dbReference>
<evidence type="ECO:0000313" key="2">
    <source>
        <dbReference type="Proteomes" id="UP000824504"/>
    </source>
</evidence>
<dbReference type="Pfam" id="PF09438">
    <property type="entry name" value="DUF2017"/>
    <property type="match status" value="1"/>
</dbReference>
<keyword evidence="2" id="KW-1185">Reference proteome</keyword>
<sequence>MTLGDDQLVWAFDGRDGRDGGLRAMLGFYLEHLSALLPPPSDDPFEQIVADLADDPTNRMLADPRLARLYPPATDQEQDADEFWRGSIHDQTRIRIAAAEKVTAALDEWVGFVPVSLAEVDDWARTLGALRLFWYAELAGTERLAEPVAAVVRDNPGLHDLIEWLGYLLEDLLEMRGACLSAGHGLDPEQFDRA</sequence>
<dbReference type="RefSeq" id="WP_219083637.1">
    <property type="nucleotide sequence ID" value="NZ_CP079216.1"/>
</dbReference>
<protein>
    <submittedName>
        <fullName evidence="1">DUF2017 domain-containing protein</fullName>
    </submittedName>
</protein>
<name>A0ABX8SKA1_9ACTN</name>
<gene>
    <name evidence="1" type="ORF">KDB89_04325</name>
</gene>